<gene>
    <name evidence="1" type="ordered locus">Weevi_1977</name>
</gene>
<dbReference type="KEGG" id="wvi:Weevi_1977"/>
<name>F0P1D9_WEEVC</name>
<dbReference type="HOGENOM" id="CLU_918117_0_0_10"/>
<dbReference type="AlphaFoldDB" id="F0P1D9"/>
<evidence type="ECO:0000313" key="2">
    <source>
        <dbReference type="Proteomes" id="UP000008641"/>
    </source>
</evidence>
<reference evidence="2" key="2">
    <citation type="journal article" date="2011" name="Stand. Genomic Sci.">
        <title>Complete genome sequence of Weeksella virosa type strain (9751T).</title>
        <authorList>
            <person name="Lang E."/>
            <person name="Teshima H."/>
            <person name="Lucas S."/>
            <person name="Lapidus A."/>
            <person name="Hammon N."/>
            <person name="Deshpande S."/>
            <person name="Nolan M."/>
            <person name="Cheng J."/>
            <person name="Pitluck S."/>
            <person name="Liolios K."/>
            <person name="Pagani I."/>
            <person name="Mikhailova N."/>
            <person name="Ivanova N."/>
            <person name="Mavromatis K."/>
            <person name="Pati A."/>
            <person name="Tapia R."/>
            <person name="Han C."/>
            <person name="Goodwin L."/>
            <person name="Chen A."/>
            <person name="Palaniappan K."/>
            <person name="Land M."/>
            <person name="Hauser L."/>
            <person name="Chang Y."/>
            <person name="Jeffries C."/>
            <person name="Brambilla E."/>
            <person name="Kopitz M."/>
            <person name="Rohde M."/>
            <person name="Goker M."/>
            <person name="Tindall B."/>
            <person name="Detter J."/>
            <person name="Woyke T."/>
            <person name="Bristow J."/>
            <person name="Eisen J."/>
            <person name="Markowitz V."/>
            <person name="Hugenholtz P."/>
            <person name="Klenk H."/>
            <person name="Kyrpides N."/>
        </authorList>
    </citation>
    <scope>NUCLEOTIDE SEQUENCE [LARGE SCALE GENOMIC DNA]</scope>
    <source>
        <strain evidence="2">ATCC 43766 / DSM 16922 / JCM 21250 / NBRC 16016 / NCTC 11634 / CL345/78</strain>
    </source>
</reference>
<dbReference type="InterPro" id="IPR014721">
    <property type="entry name" value="Ribsml_uS5_D2-typ_fold_subgr"/>
</dbReference>
<accession>F0P1D9</accession>
<evidence type="ECO:0000313" key="1">
    <source>
        <dbReference type="EMBL" id="ADX68653.1"/>
    </source>
</evidence>
<dbReference type="OrthoDB" id="5288719at2"/>
<dbReference type="InterPro" id="IPR047765">
    <property type="entry name" value="GHMP_GYDIA-like"/>
</dbReference>
<dbReference type="Gene3D" id="3.30.230.10">
    <property type="match status" value="1"/>
</dbReference>
<dbReference type="eggNOG" id="COG1577">
    <property type="taxonomic scope" value="Bacteria"/>
</dbReference>
<dbReference type="NCBIfam" id="NF040656">
    <property type="entry name" value="GHMP_GYDIA"/>
    <property type="match status" value="1"/>
</dbReference>
<dbReference type="Proteomes" id="UP000008641">
    <property type="component" value="Chromosome"/>
</dbReference>
<dbReference type="RefSeq" id="WP_013599041.1">
    <property type="nucleotide sequence ID" value="NC_015144.1"/>
</dbReference>
<dbReference type="InterPro" id="IPR020568">
    <property type="entry name" value="Ribosomal_Su5_D2-typ_SF"/>
</dbReference>
<sequence length="303" mass="34878">MEQSFLANGKLLLIGEYIVLDGAQSLALPTKFGQNMHVSTFEAEIEEIVWNAVLVDESTWFSVVFDANTLTIKETTDQKLAFDLQKILQQATLQNPTFFLANQSYRITTKLTYPQQWGLGSSSTLVALLAQWMKIDPYVLNQKTFRTSGYDIACAYENKPIFFCNAPEITVTYPQLKWNFYDDLYFVYLNQKQDTQAAVGKHYRNRPKDRAMINHLSDLVEKLSTAKELDNFEAILDEYQTILANFMQLPKVKEERFPEYEGCVKSLGTWGGDFVLVTYRDGMHAYLEEKGYSTILPYNDLVF</sequence>
<dbReference type="STRING" id="865938.Weevi_1977"/>
<reference evidence="1 2" key="1">
    <citation type="journal article" date="2011" name="Stand. Genomic Sci.">
        <title>Complete genome sequence of Weeksella virosa type strain (9751).</title>
        <authorList>
            <person name="Lang E."/>
            <person name="Teshima H."/>
            <person name="Lucas S."/>
            <person name="Lapidus A."/>
            <person name="Hammon N."/>
            <person name="Deshpande S."/>
            <person name="Nolan M."/>
            <person name="Cheng J.F."/>
            <person name="Pitluck S."/>
            <person name="Liolios K."/>
            <person name="Pagani I."/>
            <person name="Mikhailova N."/>
            <person name="Ivanova N."/>
            <person name="Mavromatis K."/>
            <person name="Pati A."/>
            <person name="Tapia R."/>
            <person name="Han C."/>
            <person name="Goodwin L."/>
            <person name="Chen A."/>
            <person name="Palaniappan K."/>
            <person name="Land M."/>
            <person name="Hauser L."/>
            <person name="Chang Y.J."/>
            <person name="Jeffries C.D."/>
            <person name="Brambilla E.M."/>
            <person name="Kopitz M."/>
            <person name="Rohde M."/>
            <person name="Goker M."/>
            <person name="Tindall B.J."/>
            <person name="Detter J.C."/>
            <person name="Woyke T."/>
            <person name="Bristow J."/>
            <person name="Eisen J.A."/>
            <person name="Markowitz V."/>
            <person name="Hugenholtz P."/>
            <person name="Klenk H.P."/>
            <person name="Kyrpides N.C."/>
        </authorList>
    </citation>
    <scope>NUCLEOTIDE SEQUENCE [LARGE SCALE GENOMIC DNA]</scope>
    <source>
        <strain evidence="2">ATCC 43766 / DSM 16922 / JCM 21250 / NBRC 16016 / NCTC 11634 / CL345/78</strain>
    </source>
</reference>
<dbReference type="EMBL" id="CP002455">
    <property type="protein sequence ID" value="ADX68653.1"/>
    <property type="molecule type" value="Genomic_DNA"/>
</dbReference>
<keyword evidence="2" id="KW-1185">Reference proteome</keyword>
<proteinExistence type="predicted"/>
<organism evidence="1 2">
    <name type="scientific">Weeksella virosa (strain ATCC 43766 / DSM 16922 / JCM 21250 / CCUG 30538 / CDC 9751 / IAM 14551 / NBRC 16016 / NCTC 11634 / CL345/78)</name>
    <dbReference type="NCBI Taxonomy" id="865938"/>
    <lineage>
        <taxon>Bacteria</taxon>
        <taxon>Pseudomonadati</taxon>
        <taxon>Bacteroidota</taxon>
        <taxon>Flavobacteriia</taxon>
        <taxon>Flavobacteriales</taxon>
        <taxon>Weeksellaceae</taxon>
        <taxon>Weeksella</taxon>
    </lineage>
</organism>
<evidence type="ECO:0008006" key="3">
    <source>
        <dbReference type="Google" id="ProtNLM"/>
    </source>
</evidence>
<dbReference type="SUPFAM" id="SSF54211">
    <property type="entry name" value="Ribosomal protein S5 domain 2-like"/>
    <property type="match status" value="1"/>
</dbReference>
<protein>
    <recommendedName>
        <fullName evidence="3">GHMP kinase</fullName>
    </recommendedName>
</protein>